<dbReference type="AlphaFoldDB" id="A0A366F7B9"/>
<accession>A0A366F7B9</accession>
<name>A0A366F7B9_9HYPH</name>
<dbReference type="InterPro" id="IPR002563">
    <property type="entry name" value="Flavin_Rdtase-like_dom"/>
</dbReference>
<dbReference type="SMART" id="SM00903">
    <property type="entry name" value="Flavin_Reduct"/>
    <property type="match status" value="1"/>
</dbReference>
<evidence type="ECO:0000259" key="4">
    <source>
        <dbReference type="SMART" id="SM00903"/>
    </source>
</evidence>
<feature type="domain" description="Flavin reductase like" evidence="4">
    <location>
        <begin position="30"/>
        <end position="177"/>
    </location>
</feature>
<dbReference type="EMBL" id="QNRK01000020">
    <property type="protein sequence ID" value="RBP09860.1"/>
    <property type="molecule type" value="Genomic_DNA"/>
</dbReference>
<proteinExistence type="inferred from homology"/>
<dbReference type="OrthoDB" id="9792858at2"/>
<dbReference type="GO" id="GO:0042602">
    <property type="term" value="F:riboflavin reductase (NADPH) activity"/>
    <property type="evidence" value="ECO:0007669"/>
    <property type="project" value="TreeGrafter"/>
</dbReference>
<evidence type="ECO:0000256" key="1">
    <source>
        <dbReference type="ARBA" id="ARBA00008898"/>
    </source>
</evidence>
<comment type="similarity">
    <text evidence="1">Belongs to the non-flavoprotein flavin reductase family.</text>
</comment>
<dbReference type="PANTHER" id="PTHR30466">
    <property type="entry name" value="FLAVIN REDUCTASE"/>
    <property type="match status" value="1"/>
</dbReference>
<evidence type="ECO:0000313" key="6">
    <source>
        <dbReference type="Proteomes" id="UP000253529"/>
    </source>
</evidence>
<dbReference type="GO" id="GO:0010181">
    <property type="term" value="F:FMN binding"/>
    <property type="evidence" value="ECO:0007669"/>
    <property type="project" value="InterPro"/>
</dbReference>
<organism evidence="5 6">
    <name type="scientific">Roseiarcus fermentans</name>
    <dbReference type="NCBI Taxonomy" id="1473586"/>
    <lineage>
        <taxon>Bacteria</taxon>
        <taxon>Pseudomonadati</taxon>
        <taxon>Pseudomonadota</taxon>
        <taxon>Alphaproteobacteria</taxon>
        <taxon>Hyphomicrobiales</taxon>
        <taxon>Roseiarcaceae</taxon>
        <taxon>Roseiarcus</taxon>
    </lineage>
</organism>
<keyword evidence="6" id="KW-1185">Reference proteome</keyword>
<dbReference type="InterPro" id="IPR012349">
    <property type="entry name" value="Split_barrel_FMN-bd"/>
</dbReference>
<comment type="caution">
    <text evidence="5">The sequence shown here is derived from an EMBL/GenBank/DDBJ whole genome shotgun (WGS) entry which is preliminary data.</text>
</comment>
<dbReference type="Gene3D" id="2.30.110.10">
    <property type="entry name" value="Electron Transport, Fmn-binding Protein, Chain A"/>
    <property type="match status" value="1"/>
</dbReference>
<dbReference type="PANTHER" id="PTHR30466:SF11">
    <property type="entry name" value="FLAVIN-DEPENDENT MONOOXYGENASE, REDUCTASE SUBUNIT HSAB"/>
    <property type="match status" value="1"/>
</dbReference>
<dbReference type="InterPro" id="IPR050268">
    <property type="entry name" value="NADH-dep_flavin_reductase"/>
</dbReference>
<evidence type="ECO:0000256" key="2">
    <source>
        <dbReference type="ARBA" id="ARBA00023002"/>
    </source>
</evidence>
<evidence type="ECO:0000313" key="5">
    <source>
        <dbReference type="EMBL" id="RBP09860.1"/>
    </source>
</evidence>
<evidence type="ECO:0000256" key="3">
    <source>
        <dbReference type="SAM" id="MobiDB-lite"/>
    </source>
</evidence>
<keyword evidence="2" id="KW-0560">Oxidoreductase</keyword>
<feature type="region of interest" description="Disordered" evidence="3">
    <location>
        <begin position="1"/>
        <end position="21"/>
    </location>
</feature>
<sequence length="201" mass="21358">MLPTNVRRLHPRPTSAPLHGVDSQGFKDAMRQLASGVCVVTVGAGDERNGLTATSVSSLSDEPPTLLVCVHRAASSYPAFERYGAFAVNVLAADQREIADRFAGATNAGGAGRFAGGRWLELPDGGVCLAESVAVLDCEVEERIERHSHAIVIGRVRRTMIGANSGALVYWRGRYDQIGWTDAEVARAVGLSPRIGAFSPT</sequence>
<dbReference type="RefSeq" id="WP_113890609.1">
    <property type="nucleotide sequence ID" value="NZ_QNRK01000020.1"/>
</dbReference>
<gene>
    <name evidence="5" type="ORF">DFR50_12060</name>
</gene>
<reference evidence="5 6" key="1">
    <citation type="submission" date="2018-06" db="EMBL/GenBank/DDBJ databases">
        <title>Genomic Encyclopedia of Type Strains, Phase IV (KMG-IV): sequencing the most valuable type-strain genomes for metagenomic binning, comparative biology and taxonomic classification.</title>
        <authorList>
            <person name="Goeker M."/>
        </authorList>
    </citation>
    <scope>NUCLEOTIDE SEQUENCE [LARGE SCALE GENOMIC DNA]</scope>
    <source>
        <strain evidence="5 6">DSM 24875</strain>
    </source>
</reference>
<dbReference type="Proteomes" id="UP000253529">
    <property type="component" value="Unassembled WGS sequence"/>
</dbReference>
<dbReference type="SUPFAM" id="SSF50475">
    <property type="entry name" value="FMN-binding split barrel"/>
    <property type="match status" value="1"/>
</dbReference>
<dbReference type="Pfam" id="PF01613">
    <property type="entry name" value="Flavin_Reduct"/>
    <property type="match status" value="1"/>
</dbReference>
<protein>
    <submittedName>
        <fullName evidence="5">Flavin reductase (DIM6/NTAB) family NADH-FMN oxidoreductase RutF</fullName>
    </submittedName>
</protein>